<evidence type="ECO:0000256" key="1">
    <source>
        <dbReference type="SAM" id="MobiDB-lite"/>
    </source>
</evidence>
<dbReference type="PANTHER" id="PTHR48079:SF6">
    <property type="entry name" value="NAD(P)-BINDING DOMAIN-CONTAINING PROTEIN-RELATED"/>
    <property type="match status" value="1"/>
</dbReference>
<dbReference type="RefSeq" id="WP_358360154.1">
    <property type="nucleotide sequence ID" value="NZ_JBEZFP010000099.1"/>
</dbReference>
<evidence type="ECO:0000313" key="4">
    <source>
        <dbReference type="Proteomes" id="UP001551482"/>
    </source>
</evidence>
<protein>
    <submittedName>
        <fullName evidence="3">NAD(P)-dependent oxidoreductase</fullName>
    </submittedName>
</protein>
<dbReference type="PANTHER" id="PTHR48079">
    <property type="entry name" value="PROTEIN YEEZ"/>
    <property type="match status" value="1"/>
</dbReference>
<dbReference type="InterPro" id="IPR001509">
    <property type="entry name" value="Epimerase_deHydtase"/>
</dbReference>
<feature type="region of interest" description="Disordered" evidence="1">
    <location>
        <begin position="120"/>
        <end position="140"/>
    </location>
</feature>
<sequence>MHVFLAGATGAVGRLLLPLLVADGHRVTALTRHESGAAAVRAAGATPVLGDVYDAAGLARLLRAASPDVVMHQLTDLSRGDVAANARIRTAGTRNLVDAALASGVRRVVAQSISWAYEAGPDPAAEDTPLDTAAPEPRGTSVAGTVALESAVRELPEWVVLRYGLLYGPGTWYTRDGLTGERARAGELAADADVGSFVHVADAARVAALALGWPAGTTANVVDDEPAAAREWVPVFCDAVGAPPPSPPLPSAEGAAEGRTGWARGADNAYARKDLGWEPEYASWRTGFRTL</sequence>
<dbReference type="Proteomes" id="UP001551482">
    <property type="component" value="Unassembled WGS sequence"/>
</dbReference>
<comment type="caution">
    <text evidence="3">The sequence shown here is derived from an EMBL/GenBank/DDBJ whole genome shotgun (WGS) entry which is preliminary data.</text>
</comment>
<accession>A0ABV3DPT6</accession>
<dbReference type="SUPFAM" id="SSF51735">
    <property type="entry name" value="NAD(P)-binding Rossmann-fold domains"/>
    <property type="match status" value="1"/>
</dbReference>
<dbReference type="InterPro" id="IPR051783">
    <property type="entry name" value="NAD(P)-dependent_oxidoreduct"/>
</dbReference>
<reference evidence="3 4" key="1">
    <citation type="submission" date="2024-06" db="EMBL/GenBank/DDBJ databases">
        <title>The Natural Products Discovery Center: Release of the First 8490 Sequenced Strains for Exploring Actinobacteria Biosynthetic Diversity.</title>
        <authorList>
            <person name="Kalkreuter E."/>
            <person name="Kautsar S.A."/>
            <person name="Yang D."/>
            <person name="Bader C.D."/>
            <person name="Teijaro C.N."/>
            <person name="Fluegel L."/>
            <person name="Davis C.M."/>
            <person name="Simpson J.R."/>
            <person name="Lauterbach L."/>
            <person name="Steele A.D."/>
            <person name="Gui C."/>
            <person name="Meng S."/>
            <person name="Li G."/>
            <person name="Viehrig K."/>
            <person name="Ye F."/>
            <person name="Su P."/>
            <person name="Kiefer A.F."/>
            <person name="Nichols A."/>
            <person name="Cepeda A.J."/>
            <person name="Yan W."/>
            <person name="Fan B."/>
            <person name="Jiang Y."/>
            <person name="Adhikari A."/>
            <person name="Zheng C.-J."/>
            <person name="Schuster L."/>
            <person name="Cowan T.M."/>
            <person name="Smanski M.J."/>
            <person name="Chevrette M.G."/>
            <person name="De Carvalho L.P.S."/>
            <person name="Shen B."/>
        </authorList>
    </citation>
    <scope>NUCLEOTIDE SEQUENCE [LARGE SCALE GENOMIC DNA]</scope>
    <source>
        <strain evidence="3 4">NPDC048946</strain>
    </source>
</reference>
<proteinExistence type="predicted"/>
<dbReference type="EMBL" id="JBEZFP010000099">
    <property type="protein sequence ID" value="MEU8137770.1"/>
    <property type="molecule type" value="Genomic_DNA"/>
</dbReference>
<dbReference type="InterPro" id="IPR036291">
    <property type="entry name" value="NAD(P)-bd_dom_sf"/>
</dbReference>
<keyword evidence="4" id="KW-1185">Reference proteome</keyword>
<name>A0ABV3DPT6_9ACTN</name>
<dbReference type="Pfam" id="PF01370">
    <property type="entry name" value="Epimerase"/>
    <property type="match status" value="1"/>
</dbReference>
<evidence type="ECO:0000259" key="2">
    <source>
        <dbReference type="Pfam" id="PF01370"/>
    </source>
</evidence>
<gene>
    <name evidence="3" type="ORF">AB0C36_30175</name>
</gene>
<dbReference type="Gene3D" id="3.40.50.720">
    <property type="entry name" value="NAD(P)-binding Rossmann-like Domain"/>
    <property type="match status" value="1"/>
</dbReference>
<feature type="domain" description="NAD-dependent epimerase/dehydratase" evidence="2">
    <location>
        <begin position="3"/>
        <end position="213"/>
    </location>
</feature>
<organism evidence="3 4">
    <name type="scientific">Streptodolium elevatio</name>
    <dbReference type="NCBI Taxonomy" id="3157996"/>
    <lineage>
        <taxon>Bacteria</taxon>
        <taxon>Bacillati</taxon>
        <taxon>Actinomycetota</taxon>
        <taxon>Actinomycetes</taxon>
        <taxon>Kitasatosporales</taxon>
        <taxon>Streptomycetaceae</taxon>
        <taxon>Streptodolium</taxon>
    </lineage>
</organism>
<evidence type="ECO:0000313" key="3">
    <source>
        <dbReference type="EMBL" id="MEU8137770.1"/>
    </source>
</evidence>